<dbReference type="Pfam" id="PF03061">
    <property type="entry name" value="4HBT"/>
    <property type="match status" value="1"/>
</dbReference>
<dbReference type="InterPro" id="IPR029069">
    <property type="entry name" value="HotDog_dom_sf"/>
</dbReference>
<dbReference type="Gene3D" id="3.10.129.10">
    <property type="entry name" value="Hotdog Thioesterase"/>
    <property type="match status" value="1"/>
</dbReference>
<dbReference type="NCBIfam" id="TIGR00369">
    <property type="entry name" value="unchar_dom_1"/>
    <property type="match status" value="1"/>
</dbReference>
<dbReference type="GO" id="GO:0016289">
    <property type="term" value="F:acyl-CoA hydrolase activity"/>
    <property type="evidence" value="ECO:0007669"/>
    <property type="project" value="UniProtKB-ARBA"/>
</dbReference>
<protein>
    <submittedName>
        <fullName evidence="3">PaaI family thioesterase</fullName>
    </submittedName>
</protein>
<evidence type="ECO:0000256" key="1">
    <source>
        <dbReference type="ARBA" id="ARBA00022801"/>
    </source>
</evidence>
<reference evidence="4" key="2">
    <citation type="submission" date="2019-01" db="EMBL/GenBank/DDBJ databases">
        <title>Genome sequence of Desulfonema ishimotonii strain Tokyo 01.</title>
        <authorList>
            <person name="Fukui M."/>
        </authorList>
    </citation>
    <scope>NUCLEOTIDE SEQUENCE [LARGE SCALE GENOMIC DNA]</scope>
    <source>
        <strain evidence="4">Tokyo 01</strain>
    </source>
</reference>
<evidence type="ECO:0000313" key="3">
    <source>
        <dbReference type="EMBL" id="GBC61878.1"/>
    </source>
</evidence>
<dbReference type="InterPro" id="IPR003736">
    <property type="entry name" value="PAAI_dom"/>
</dbReference>
<dbReference type="PANTHER" id="PTHR42856:SF1">
    <property type="entry name" value="ACYL-COENZYME A THIOESTERASE PAAI"/>
    <property type="match status" value="1"/>
</dbReference>
<dbReference type="InterPro" id="IPR006683">
    <property type="entry name" value="Thioestr_dom"/>
</dbReference>
<dbReference type="PANTHER" id="PTHR42856">
    <property type="entry name" value="ACYL-COENZYME A THIOESTERASE PAAI"/>
    <property type="match status" value="1"/>
</dbReference>
<feature type="domain" description="Thioesterase" evidence="2">
    <location>
        <begin position="45"/>
        <end position="117"/>
    </location>
</feature>
<accession>A0A401FY21</accession>
<dbReference type="InterPro" id="IPR052723">
    <property type="entry name" value="Acyl-CoA_thioesterase_PaaI"/>
</dbReference>
<proteinExistence type="predicted"/>
<keyword evidence="1" id="KW-0378">Hydrolase</keyword>
<organism evidence="3 4">
    <name type="scientific">Desulfonema ishimotonii</name>
    <dbReference type="NCBI Taxonomy" id="45657"/>
    <lineage>
        <taxon>Bacteria</taxon>
        <taxon>Pseudomonadati</taxon>
        <taxon>Thermodesulfobacteriota</taxon>
        <taxon>Desulfobacteria</taxon>
        <taxon>Desulfobacterales</taxon>
        <taxon>Desulfococcaceae</taxon>
        <taxon>Desulfonema</taxon>
    </lineage>
</organism>
<dbReference type="RefSeq" id="WP_124329109.1">
    <property type="nucleotide sequence ID" value="NZ_BEXT01000001.1"/>
</dbReference>
<reference evidence="4" key="1">
    <citation type="submission" date="2017-11" db="EMBL/GenBank/DDBJ databases">
        <authorList>
            <person name="Watanabe M."/>
            <person name="Kojima H."/>
        </authorList>
    </citation>
    <scope>NUCLEOTIDE SEQUENCE [LARGE SCALE GENOMIC DNA]</scope>
    <source>
        <strain evidence="4">Tokyo 01</strain>
    </source>
</reference>
<evidence type="ECO:0000259" key="2">
    <source>
        <dbReference type="Pfam" id="PF03061"/>
    </source>
</evidence>
<dbReference type="Proteomes" id="UP000288096">
    <property type="component" value="Unassembled WGS sequence"/>
</dbReference>
<sequence>METFRKEFIQKDIFARHAGIELINVSPGQAIARMKISEKHMNGAGVVQGGAIFTLADLAFAAASNSHGTAALGINATISFLKAGGTGTLTAEAREISRTNRLATYSVQITDDDGDVVAAFQGTVYRKRERR</sequence>
<dbReference type="CDD" id="cd03443">
    <property type="entry name" value="PaaI_thioesterase"/>
    <property type="match status" value="1"/>
</dbReference>
<dbReference type="AlphaFoldDB" id="A0A401FY21"/>
<comment type="caution">
    <text evidence="3">The sequence shown here is derived from an EMBL/GenBank/DDBJ whole genome shotgun (WGS) entry which is preliminary data.</text>
</comment>
<evidence type="ECO:0000313" key="4">
    <source>
        <dbReference type="Proteomes" id="UP000288096"/>
    </source>
</evidence>
<name>A0A401FY21_9BACT</name>
<gene>
    <name evidence="3" type="ORF">DENIS_2840</name>
</gene>
<dbReference type="OrthoDB" id="32575at2"/>
<keyword evidence="4" id="KW-1185">Reference proteome</keyword>
<dbReference type="EMBL" id="BEXT01000001">
    <property type="protein sequence ID" value="GBC61878.1"/>
    <property type="molecule type" value="Genomic_DNA"/>
</dbReference>
<dbReference type="SUPFAM" id="SSF54637">
    <property type="entry name" value="Thioesterase/thiol ester dehydrase-isomerase"/>
    <property type="match status" value="1"/>
</dbReference>